<dbReference type="GO" id="GO:0000160">
    <property type="term" value="P:phosphorelay signal transduction system"/>
    <property type="evidence" value="ECO:0007669"/>
    <property type="project" value="UniProtKB-KW"/>
</dbReference>
<evidence type="ECO:0000256" key="2">
    <source>
        <dbReference type="ARBA" id="ARBA00022490"/>
    </source>
</evidence>
<dbReference type="SMART" id="SM00342">
    <property type="entry name" value="HTH_ARAC"/>
    <property type="match status" value="1"/>
</dbReference>
<dbReference type="InterPro" id="IPR018062">
    <property type="entry name" value="HTH_AraC-typ_CS"/>
</dbReference>
<dbReference type="Pfam" id="PF12833">
    <property type="entry name" value="HTH_18"/>
    <property type="match status" value="1"/>
</dbReference>
<dbReference type="STRING" id="1844972.A7K91_22450"/>
<name>A0A1A5YPT5_9BACL</name>
<dbReference type="InterPro" id="IPR001789">
    <property type="entry name" value="Sig_transdc_resp-reg_receiver"/>
</dbReference>
<evidence type="ECO:0008006" key="13">
    <source>
        <dbReference type="Google" id="ProtNLM"/>
    </source>
</evidence>
<dbReference type="InterPro" id="IPR051552">
    <property type="entry name" value="HptR"/>
</dbReference>
<dbReference type="PROSITE" id="PS00041">
    <property type="entry name" value="HTH_ARAC_FAMILY_1"/>
    <property type="match status" value="1"/>
</dbReference>
<sequence length="532" mass="61078">MKKVLIVDDELLMRIGLKSMIHWEEQGFRIIGEAANGKEALELVELHRPELIITDIKMPVMDGLELIRENSRRFEGCQYIILSCLDEFQYAQEAVRLGAADYLIKSDIKPQQLIDALGKIQKRLAQNSMQGEAEALKGHVKEGIGFLKETLFKELVSGFRDEAEIIQKSGPLGIALQQGPMLLAKLRVDRFDQLRRKYVEQDEKLLRYSIVNMMEELVSRKRRREIIVENSAEYWLILNMENDFLDQEDMQLCNRLFAKIQASLKDFLNITAAIGVSSVVPGFGGLKRAHREADIAARELFFDSSTRIAYYDQITQKSRRLDTYSISQDEERRFRLEVESSVEGAVRYMDAVRLELQEKGYSEHAARKAYISLLSVISSCYPSLPELGGGEASVYELLLQEETLDGMHRLALRYLEECQRHNRNGGADRPQSYAEQARKIIMTSYAEDISLQTVADAINVNASYLSRVFKQETGENFISLLTRIRIERAQSLLKDKHMRVYEVANRVGYQNTTYFSKLFKKMTGSSPEEYRG</sequence>
<feature type="domain" description="Response regulatory" evidence="10">
    <location>
        <begin position="3"/>
        <end position="120"/>
    </location>
</feature>
<dbReference type="Gene3D" id="3.40.50.2300">
    <property type="match status" value="1"/>
</dbReference>
<dbReference type="CDD" id="cd17536">
    <property type="entry name" value="REC_YesN-like"/>
    <property type="match status" value="1"/>
</dbReference>
<proteinExistence type="predicted"/>
<dbReference type="Proteomes" id="UP000092024">
    <property type="component" value="Unassembled WGS sequence"/>
</dbReference>
<evidence type="ECO:0000256" key="4">
    <source>
        <dbReference type="ARBA" id="ARBA00023012"/>
    </source>
</evidence>
<dbReference type="OrthoDB" id="9794370at2"/>
<gene>
    <name evidence="11" type="ORF">A7K91_22450</name>
</gene>
<dbReference type="PANTHER" id="PTHR42713">
    <property type="entry name" value="HISTIDINE KINASE-RELATED"/>
    <property type="match status" value="1"/>
</dbReference>
<dbReference type="GO" id="GO:0003700">
    <property type="term" value="F:DNA-binding transcription factor activity"/>
    <property type="evidence" value="ECO:0007669"/>
    <property type="project" value="InterPro"/>
</dbReference>
<organism evidence="11 12">
    <name type="scientific">Paenibacillus oryzae</name>
    <dbReference type="NCBI Taxonomy" id="1844972"/>
    <lineage>
        <taxon>Bacteria</taxon>
        <taxon>Bacillati</taxon>
        <taxon>Bacillota</taxon>
        <taxon>Bacilli</taxon>
        <taxon>Bacillales</taxon>
        <taxon>Paenibacillaceae</taxon>
        <taxon>Paenibacillus</taxon>
    </lineage>
</organism>
<evidence type="ECO:0000259" key="10">
    <source>
        <dbReference type="PROSITE" id="PS50110"/>
    </source>
</evidence>
<dbReference type="EMBL" id="LYPA01000032">
    <property type="protein sequence ID" value="OBR67641.1"/>
    <property type="molecule type" value="Genomic_DNA"/>
</dbReference>
<dbReference type="PRINTS" id="PR00032">
    <property type="entry name" value="HTHARAC"/>
</dbReference>
<dbReference type="GO" id="GO:0043565">
    <property type="term" value="F:sequence-specific DNA binding"/>
    <property type="evidence" value="ECO:0007669"/>
    <property type="project" value="InterPro"/>
</dbReference>
<dbReference type="SUPFAM" id="SSF52172">
    <property type="entry name" value="CheY-like"/>
    <property type="match status" value="1"/>
</dbReference>
<evidence type="ECO:0000256" key="7">
    <source>
        <dbReference type="ARBA" id="ARBA00023163"/>
    </source>
</evidence>
<comment type="subcellular location">
    <subcellularLocation>
        <location evidence="1">Cytoplasm</location>
    </subcellularLocation>
</comment>
<comment type="caution">
    <text evidence="11">The sequence shown here is derived from an EMBL/GenBank/DDBJ whole genome shotgun (WGS) entry which is preliminary data.</text>
</comment>
<keyword evidence="6" id="KW-0238">DNA-binding</keyword>
<evidence type="ECO:0000313" key="12">
    <source>
        <dbReference type="Proteomes" id="UP000092024"/>
    </source>
</evidence>
<evidence type="ECO:0000259" key="9">
    <source>
        <dbReference type="PROSITE" id="PS01124"/>
    </source>
</evidence>
<evidence type="ECO:0000256" key="6">
    <source>
        <dbReference type="ARBA" id="ARBA00023125"/>
    </source>
</evidence>
<dbReference type="InterPro" id="IPR041522">
    <property type="entry name" value="CdaR_GGDEF"/>
</dbReference>
<keyword evidence="4" id="KW-0902">Two-component regulatory system</keyword>
<keyword evidence="3 8" id="KW-0597">Phosphoprotein</keyword>
<dbReference type="GO" id="GO:0005737">
    <property type="term" value="C:cytoplasm"/>
    <property type="evidence" value="ECO:0007669"/>
    <property type="project" value="UniProtKB-SubCell"/>
</dbReference>
<reference evidence="11 12" key="1">
    <citation type="submission" date="2016-05" db="EMBL/GenBank/DDBJ databases">
        <title>Paenibacillus oryzae. sp. nov., isolated from the rice root.</title>
        <authorList>
            <person name="Zhang J."/>
            <person name="Zhang X."/>
        </authorList>
    </citation>
    <scope>NUCLEOTIDE SEQUENCE [LARGE SCALE GENOMIC DNA]</scope>
    <source>
        <strain evidence="11 12">1DrF-4</strain>
    </source>
</reference>
<dbReference type="PANTHER" id="PTHR42713:SF3">
    <property type="entry name" value="TRANSCRIPTIONAL REGULATORY PROTEIN HPTR"/>
    <property type="match status" value="1"/>
</dbReference>
<keyword evidence="2" id="KW-0963">Cytoplasm</keyword>
<dbReference type="InterPro" id="IPR009057">
    <property type="entry name" value="Homeodomain-like_sf"/>
</dbReference>
<keyword evidence="12" id="KW-1185">Reference proteome</keyword>
<dbReference type="InterPro" id="IPR011006">
    <property type="entry name" value="CheY-like_superfamily"/>
</dbReference>
<evidence type="ECO:0000256" key="8">
    <source>
        <dbReference type="PROSITE-ProRule" id="PRU00169"/>
    </source>
</evidence>
<protein>
    <recommendedName>
        <fullName evidence="13">DNA-binding response regulator</fullName>
    </recommendedName>
</protein>
<keyword evidence="5" id="KW-0805">Transcription regulation</keyword>
<dbReference type="PROSITE" id="PS50110">
    <property type="entry name" value="RESPONSE_REGULATORY"/>
    <property type="match status" value="1"/>
</dbReference>
<dbReference type="Pfam" id="PF17853">
    <property type="entry name" value="GGDEF_2"/>
    <property type="match status" value="1"/>
</dbReference>
<feature type="modified residue" description="4-aspartylphosphate" evidence="8">
    <location>
        <position position="55"/>
    </location>
</feature>
<dbReference type="InterPro" id="IPR018060">
    <property type="entry name" value="HTH_AraC"/>
</dbReference>
<dbReference type="SMART" id="SM00448">
    <property type="entry name" value="REC"/>
    <property type="match status" value="1"/>
</dbReference>
<dbReference type="InterPro" id="IPR020449">
    <property type="entry name" value="Tscrpt_reg_AraC-type_HTH"/>
</dbReference>
<keyword evidence="7" id="KW-0804">Transcription</keyword>
<dbReference type="Pfam" id="PF00072">
    <property type="entry name" value="Response_reg"/>
    <property type="match status" value="1"/>
</dbReference>
<evidence type="ECO:0000256" key="1">
    <source>
        <dbReference type="ARBA" id="ARBA00004496"/>
    </source>
</evidence>
<dbReference type="RefSeq" id="WP_068680513.1">
    <property type="nucleotide sequence ID" value="NZ_LYPA01000032.1"/>
</dbReference>
<dbReference type="SUPFAM" id="SSF46689">
    <property type="entry name" value="Homeodomain-like"/>
    <property type="match status" value="2"/>
</dbReference>
<feature type="domain" description="HTH araC/xylS-type" evidence="9">
    <location>
        <begin position="435"/>
        <end position="532"/>
    </location>
</feature>
<evidence type="ECO:0000256" key="5">
    <source>
        <dbReference type="ARBA" id="ARBA00023015"/>
    </source>
</evidence>
<dbReference type="Gene3D" id="1.10.10.60">
    <property type="entry name" value="Homeodomain-like"/>
    <property type="match status" value="2"/>
</dbReference>
<accession>A0A1A5YPT5</accession>
<dbReference type="PROSITE" id="PS01124">
    <property type="entry name" value="HTH_ARAC_FAMILY_2"/>
    <property type="match status" value="1"/>
</dbReference>
<dbReference type="AlphaFoldDB" id="A0A1A5YPT5"/>
<evidence type="ECO:0000313" key="11">
    <source>
        <dbReference type="EMBL" id="OBR67641.1"/>
    </source>
</evidence>
<evidence type="ECO:0000256" key="3">
    <source>
        <dbReference type="ARBA" id="ARBA00022553"/>
    </source>
</evidence>